<dbReference type="Proteomes" id="UP000199409">
    <property type="component" value="Unassembled WGS sequence"/>
</dbReference>
<dbReference type="GO" id="GO:0006260">
    <property type="term" value="P:DNA replication"/>
    <property type="evidence" value="ECO:0007669"/>
    <property type="project" value="UniProtKB-KW"/>
</dbReference>
<keyword evidence="5" id="KW-0234">DNA repair</keyword>
<dbReference type="PANTHER" id="PTHR47810">
    <property type="entry name" value="DNA LIGASE"/>
    <property type="match status" value="1"/>
</dbReference>
<evidence type="ECO:0000313" key="9">
    <source>
        <dbReference type="EMBL" id="SEA59725.1"/>
    </source>
</evidence>
<dbReference type="InterPro" id="IPR012340">
    <property type="entry name" value="NA-bd_OB-fold"/>
</dbReference>
<evidence type="ECO:0000256" key="5">
    <source>
        <dbReference type="ARBA" id="ARBA00023204"/>
    </source>
</evidence>
<sequence>MRNLKRVKILCLLLSGLFLSLGQSHAAAPMLPKVYAEPVEISGWLMSEKLDGVRGYWDGEKLFSKNGHLLNPPALFTRDLPTFPLEGELWGGRNTFEQTISIVKRKQTHDGWLALKFAIFDVPDAPGEFTRRIKVAQDWFVEHPSAYVFVIPQIVVKDKRHLQRELQHIEDLGGEGLIVRNPNAVYSAGRSMEILKVKSYQDAEATVIAHLPGKGRNTGWLGALLVELNDGTQFRVGTGFSDKERKNPPAVGEVITFKYYGKYLSGIPKFPSFLRLRSDHGL</sequence>
<evidence type="ECO:0000256" key="4">
    <source>
        <dbReference type="ARBA" id="ARBA00022763"/>
    </source>
</evidence>
<keyword evidence="10" id="KW-1185">Reference proteome</keyword>
<organism evidence="9 10">
    <name type="scientific">Desulfuromusa kysingii</name>
    <dbReference type="NCBI Taxonomy" id="37625"/>
    <lineage>
        <taxon>Bacteria</taxon>
        <taxon>Pseudomonadati</taxon>
        <taxon>Thermodesulfobacteriota</taxon>
        <taxon>Desulfuromonadia</taxon>
        <taxon>Desulfuromonadales</taxon>
        <taxon>Geopsychrobacteraceae</taxon>
        <taxon>Desulfuromusa</taxon>
    </lineage>
</organism>
<dbReference type="STRING" id="37625.SAMN05660420_02547"/>
<dbReference type="Pfam" id="PF14743">
    <property type="entry name" value="DNA_ligase_OB_2"/>
    <property type="match status" value="1"/>
</dbReference>
<dbReference type="SUPFAM" id="SSF56091">
    <property type="entry name" value="DNA ligase/mRNA capping enzyme, catalytic domain"/>
    <property type="match status" value="1"/>
</dbReference>
<evidence type="ECO:0000256" key="7">
    <source>
        <dbReference type="SAM" id="SignalP"/>
    </source>
</evidence>
<dbReference type="GO" id="GO:0003910">
    <property type="term" value="F:DNA ligase (ATP) activity"/>
    <property type="evidence" value="ECO:0007669"/>
    <property type="project" value="UniProtKB-EC"/>
</dbReference>
<dbReference type="SUPFAM" id="SSF50249">
    <property type="entry name" value="Nucleic acid-binding proteins"/>
    <property type="match status" value="1"/>
</dbReference>
<reference evidence="9 10" key="1">
    <citation type="submission" date="2016-10" db="EMBL/GenBank/DDBJ databases">
        <authorList>
            <person name="de Groot N.N."/>
        </authorList>
    </citation>
    <scope>NUCLEOTIDE SEQUENCE [LARGE SCALE GENOMIC DNA]</scope>
    <source>
        <strain evidence="9 10">DSM 7343</strain>
    </source>
</reference>
<dbReference type="GO" id="GO:0005524">
    <property type="term" value="F:ATP binding"/>
    <property type="evidence" value="ECO:0007669"/>
    <property type="project" value="InterPro"/>
</dbReference>
<comment type="catalytic activity">
    <reaction evidence="6">
        <text>ATP + (deoxyribonucleotide)n-3'-hydroxyl + 5'-phospho-(deoxyribonucleotide)m = (deoxyribonucleotide)n+m + AMP + diphosphate.</text>
        <dbReference type="EC" id="6.5.1.1"/>
    </reaction>
</comment>
<dbReference type="RefSeq" id="WP_245706494.1">
    <property type="nucleotide sequence ID" value="NZ_FNQN01000008.1"/>
</dbReference>
<keyword evidence="4" id="KW-0227">DNA damage</keyword>
<dbReference type="PROSITE" id="PS50160">
    <property type="entry name" value="DNA_LIGASE_A3"/>
    <property type="match status" value="1"/>
</dbReference>
<dbReference type="AlphaFoldDB" id="A0A1H4CH21"/>
<dbReference type="GO" id="GO:0006281">
    <property type="term" value="P:DNA repair"/>
    <property type="evidence" value="ECO:0007669"/>
    <property type="project" value="UniProtKB-KW"/>
</dbReference>
<keyword evidence="7" id="KW-0732">Signal</keyword>
<feature type="signal peptide" evidence="7">
    <location>
        <begin position="1"/>
        <end position="26"/>
    </location>
</feature>
<dbReference type="GO" id="GO:0006310">
    <property type="term" value="P:DNA recombination"/>
    <property type="evidence" value="ECO:0007669"/>
    <property type="project" value="InterPro"/>
</dbReference>
<feature type="domain" description="ATP-dependent DNA ligase family profile" evidence="8">
    <location>
        <begin position="129"/>
        <end position="230"/>
    </location>
</feature>
<dbReference type="EMBL" id="FNQN01000008">
    <property type="protein sequence ID" value="SEA59725.1"/>
    <property type="molecule type" value="Genomic_DNA"/>
</dbReference>
<evidence type="ECO:0000256" key="6">
    <source>
        <dbReference type="ARBA" id="ARBA00034003"/>
    </source>
</evidence>
<dbReference type="InterPro" id="IPR050326">
    <property type="entry name" value="NAD_dep_DNA_ligaseB"/>
</dbReference>
<gene>
    <name evidence="9" type="ORF">SAMN05660420_02547</name>
</gene>
<dbReference type="InterPro" id="IPR012310">
    <property type="entry name" value="DNA_ligase_ATP-dep_cent"/>
</dbReference>
<comment type="cofactor">
    <cofactor evidence="1">
        <name>a divalent metal cation</name>
        <dbReference type="ChEBI" id="CHEBI:60240"/>
    </cofactor>
</comment>
<dbReference type="Gene3D" id="3.30.1490.70">
    <property type="match status" value="1"/>
</dbReference>
<dbReference type="NCBIfam" id="NF006592">
    <property type="entry name" value="PRK09125.1"/>
    <property type="match status" value="1"/>
</dbReference>
<evidence type="ECO:0000256" key="3">
    <source>
        <dbReference type="ARBA" id="ARBA00022705"/>
    </source>
</evidence>
<dbReference type="Gene3D" id="3.30.470.30">
    <property type="entry name" value="DNA ligase/mRNA capping enzyme"/>
    <property type="match status" value="1"/>
</dbReference>
<dbReference type="Gene3D" id="2.40.50.140">
    <property type="entry name" value="Nucleic acid-binding proteins"/>
    <property type="match status" value="1"/>
</dbReference>
<dbReference type="CDD" id="cd08041">
    <property type="entry name" value="OBF_kDNA_ligase_like"/>
    <property type="match status" value="1"/>
</dbReference>
<name>A0A1H4CH21_9BACT</name>
<evidence type="ECO:0000256" key="1">
    <source>
        <dbReference type="ARBA" id="ARBA00001968"/>
    </source>
</evidence>
<keyword evidence="3" id="KW-0235">DNA replication</keyword>
<keyword evidence="2 9" id="KW-0436">Ligase</keyword>
<accession>A0A1H4CH21</accession>
<dbReference type="PANTHER" id="PTHR47810:SF1">
    <property type="entry name" value="DNA LIGASE B"/>
    <property type="match status" value="1"/>
</dbReference>
<proteinExistence type="predicted"/>
<dbReference type="CDD" id="cd07896">
    <property type="entry name" value="Adenylation_kDNA_ligase_like"/>
    <property type="match status" value="1"/>
</dbReference>
<evidence type="ECO:0000256" key="2">
    <source>
        <dbReference type="ARBA" id="ARBA00022598"/>
    </source>
</evidence>
<protein>
    <submittedName>
        <fullName evidence="9">DNA ligase-1</fullName>
    </submittedName>
</protein>
<evidence type="ECO:0000313" key="10">
    <source>
        <dbReference type="Proteomes" id="UP000199409"/>
    </source>
</evidence>
<feature type="chain" id="PRO_5011765371" evidence="7">
    <location>
        <begin position="27"/>
        <end position="282"/>
    </location>
</feature>
<evidence type="ECO:0000259" key="8">
    <source>
        <dbReference type="PROSITE" id="PS50160"/>
    </source>
</evidence>
<dbReference type="InterPro" id="IPR029319">
    <property type="entry name" value="DNA_ligase_OB"/>
</dbReference>